<dbReference type="PANTHER" id="PTHR33978">
    <property type="entry name" value="SERINE/THREONINE-KINASE"/>
    <property type="match status" value="1"/>
</dbReference>
<protein>
    <submittedName>
        <fullName evidence="2">Uncharacterized protein</fullName>
    </submittedName>
</protein>
<accession>A0ABD1RPE0</accession>
<evidence type="ECO:0000256" key="1">
    <source>
        <dbReference type="SAM" id="MobiDB-lite"/>
    </source>
</evidence>
<sequence length="123" mass="14066">MKTKEIEEFDEKKEEGEKEEKTLKLWDCGSPLYDSHEVASISHVIERHFMVFPYLNGSRNVKESSLISSLQSESIKVAGSSKVRGFSVVKFLKDLLERNLCKRKKKDKISLSPDKSSGTRKSK</sequence>
<proteinExistence type="predicted"/>
<dbReference type="EMBL" id="JBFOLK010000008">
    <property type="protein sequence ID" value="KAL2490281.1"/>
    <property type="molecule type" value="Genomic_DNA"/>
</dbReference>
<organism evidence="2 3">
    <name type="scientific">Abeliophyllum distichum</name>
    <dbReference type="NCBI Taxonomy" id="126358"/>
    <lineage>
        <taxon>Eukaryota</taxon>
        <taxon>Viridiplantae</taxon>
        <taxon>Streptophyta</taxon>
        <taxon>Embryophyta</taxon>
        <taxon>Tracheophyta</taxon>
        <taxon>Spermatophyta</taxon>
        <taxon>Magnoliopsida</taxon>
        <taxon>eudicotyledons</taxon>
        <taxon>Gunneridae</taxon>
        <taxon>Pentapetalae</taxon>
        <taxon>asterids</taxon>
        <taxon>lamiids</taxon>
        <taxon>Lamiales</taxon>
        <taxon>Oleaceae</taxon>
        <taxon>Forsythieae</taxon>
        <taxon>Abeliophyllum</taxon>
    </lineage>
</organism>
<evidence type="ECO:0000313" key="3">
    <source>
        <dbReference type="Proteomes" id="UP001604336"/>
    </source>
</evidence>
<name>A0ABD1RPE0_9LAMI</name>
<gene>
    <name evidence="2" type="ORF">Adt_25909</name>
</gene>
<evidence type="ECO:0000313" key="2">
    <source>
        <dbReference type="EMBL" id="KAL2490281.1"/>
    </source>
</evidence>
<reference evidence="3" key="1">
    <citation type="submission" date="2024-07" db="EMBL/GenBank/DDBJ databases">
        <title>Two chromosome-level genome assemblies of Korean endemic species Abeliophyllum distichum and Forsythia ovata (Oleaceae).</title>
        <authorList>
            <person name="Jang H."/>
        </authorList>
    </citation>
    <scope>NUCLEOTIDE SEQUENCE [LARGE SCALE GENOMIC DNA]</scope>
</reference>
<feature type="region of interest" description="Disordered" evidence="1">
    <location>
        <begin position="1"/>
        <end position="21"/>
    </location>
</feature>
<comment type="caution">
    <text evidence="2">The sequence shown here is derived from an EMBL/GenBank/DDBJ whole genome shotgun (WGS) entry which is preliminary data.</text>
</comment>
<keyword evidence="3" id="KW-1185">Reference proteome</keyword>
<dbReference type="PANTHER" id="PTHR33978:SF18">
    <property type="entry name" value="OS01G0656300 PROTEIN"/>
    <property type="match status" value="1"/>
</dbReference>
<dbReference type="AlphaFoldDB" id="A0ABD1RPE0"/>
<dbReference type="Proteomes" id="UP001604336">
    <property type="component" value="Unassembled WGS sequence"/>
</dbReference>